<dbReference type="Pfam" id="PF02518">
    <property type="entry name" value="HATPase_c"/>
    <property type="match status" value="1"/>
</dbReference>
<keyword evidence="6 11" id="KW-0418">Kinase</keyword>
<comment type="catalytic activity">
    <reaction evidence="1">
        <text>ATP + protein L-histidine = ADP + protein N-phospho-L-histidine.</text>
        <dbReference type="EC" id="2.7.13.3"/>
    </reaction>
</comment>
<evidence type="ECO:0000256" key="2">
    <source>
        <dbReference type="ARBA" id="ARBA00012438"/>
    </source>
</evidence>
<reference evidence="12" key="1">
    <citation type="submission" date="2018-03" db="EMBL/GenBank/DDBJ databases">
        <title>Genomic analysis of the strain SH-1 isolated from shrimp intestine.</title>
        <authorList>
            <person name="Kim Y.-S."/>
            <person name="Kim S.-E."/>
            <person name="Kim K.-H."/>
        </authorList>
    </citation>
    <scope>NUCLEOTIDE SEQUENCE [LARGE SCALE GENOMIC DNA]</scope>
    <source>
        <strain evidence="12">SH-1</strain>
    </source>
</reference>
<proteinExistence type="predicted"/>
<feature type="transmembrane region" description="Helical" evidence="9">
    <location>
        <begin position="208"/>
        <end position="229"/>
    </location>
</feature>
<dbReference type="PANTHER" id="PTHR43065">
    <property type="entry name" value="SENSOR HISTIDINE KINASE"/>
    <property type="match status" value="1"/>
</dbReference>
<evidence type="ECO:0000256" key="5">
    <source>
        <dbReference type="ARBA" id="ARBA00022741"/>
    </source>
</evidence>
<keyword evidence="9" id="KW-0812">Transmembrane</keyword>
<evidence type="ECO:0000256" key="4">
    <source>
        <dbReference type="ARBA" id="ARBA00022679"/>
    </source>
</evidence>
<accession>A0A2S0MV65</accession>
<dbReference type="SUPFAM" id="SSF55874">
    <property type="entry name" value="ATPase domain of HSP90 chaperone/DNA topoisomerase II/histidine kinase"/>
    <property type="match status" value="1"/>
</dbReference>
<dbReference type="InterPro" id="IPR005467">
    <property type="entry name" value="His_kinase_dom"/>
</dbReference>
<keyword evidence="7" id="KW-0067">ATP-binding</keyword>
<evidence type="ECO:0000259" key="10">
    <source>
        <dbReference type="PROSITE" id="PS50109"/>
    </source>
</evidence>
<name>A0A2S0MV65_9RHOB</name>
<feature type="domain" description="Histidine kinase" evidence="10">
    <location>
        <begin position="266"/>
        <end position="477"/>
    </location>
</feature>
<dbReference type="Gene3D" id="3.30.565.10">
    <property type="entry name" value="Histidine kinase-like ATPase, C-terminal domain"/>
    <property type="match status" value="1"/>
</dbReference>
<keyword evidence="5" id="KW-0547">Nucleotide-binding</keyword>
<evidence type="ECO:0000256" key="9">
    <source>
        <dbReference type="SAM" id="Phobius"/>
    </source>
</evidence>
<protein>
    <recommendedName>
        <fullName evidence="2">histidine kinase</fullName>
        <ecNumber evidence="2">2.7.13.3</ecNumber>
    </recommendedName>
</protein>
<evidence type="ECO:0000256" key="8">
    <source>
        <dbReference type="ARBA" id="ARBA00023012"/>
    </source>
</evidence>
<sequence length="485" mass="52657">MVGLERQRLFTELQTEAAILHRLASQRADQHDAHLTSLSALAVAGEAERQDLFLDVAATIRRFYPRIIAVDLVPLGTPSGYLTTRPGLPPDLAEMIVAGAKASNGELILRPAIEARGSYLVIKRSPNTDDARFGLALTVDTQGLLATDDDFWMRPSVTRRLRLPDGAVLLGSGAAPDAMSFQKALGSVSQPLILEAGISPRLADLLPVGRVLGILVALTVLYLLVVLGLRQLGRARRAERQARLSADEARLAHASRVNALGEMASGMAHELTQPLTAILSQAQAGRHLARRGDADGSETSLARIVEQAKRAAAILDRLRDWTRPQSERGEDVPINEAIWNVEALLRRELETRGVTLTTDLADTRGVSLHLDRIALEQIVFNLLRNAVEAADESADRWVRVASETTGTGIIVEVADSGPGVPESIRERVFEPFVTGKQDGTGLGLALCQRLAERMGGELSLAEDRAETMFRLWLPRPALENREAAE</sequence>
<organism evidence="11 12">
    <name type="scientific">Pukyongiella litopenaei</name>
    <dbReference type="NCBI Taxonomy" id="2605946"/>
    <lineage>
        <taxon>Bacteria</taxon>
        <taxon>Pseudomonadati</taxon>
        <taxon>Pseudomonadota</taxon>
        <taxon>Alphaproteobacteria</taxon>
        <taxon>Rhodobacterales</taxon>
        <taxon>Paracoccaceae</taxon>
        <taxon>Pukyongiella</taxon>
    </lineage>
</organism>
<dbReference type="SMART" id="SM00388">
    <property type="entry name" value="HisKA"/>
    <property type="match status" value="1"/>
</dbReference>
<dbReference type="Pfam" id="PF00512">
    <property type="entry name" value="HisKA"/>
    <property type="match status" value="1"/>
</dbReference>
<keyword evidence="9" id="KW-1133">Transmembrane helix</keyword>
<dbReference type="InterPro" id="IPR003594">
    <property type="entry name" value="HATPase_dom"/>
</dbReference>
<dbReference type="AlphaFoldDB" id="A0A2S0MV65"/>
<evidence type="ECO:0000256" key="7">
    <source>
        <dbReference type="ARBA" id="ARBA00022840"/>
    </source>
</evidence>
<dbReference type="GO" id="GO:0000155">
    <property type="term" value="F:phosphorelay sensor kinase activity"/>
    <property type="evidence" value="ECO:0007669"/>
    <property type="project" value="InterPro"/>
</dbReference>
<dbReference type="SMART" id="SM00387">
    <property type="entry name" value="HATPase_c"/>
    <property type="match status" value="1"/>
</dbReference>
<dbReference type="EMBL" id="CP027665">
    <property type="protein sequence ID" value="AVO39697.1"/>
    <property type="molecule type" value="Genomic_DNA"/>
</dbReference>
<dbReference type="SUPFAM" id="SSF47384">
    <property type="entry name" value="Homodimeric domain of signal transducing histidine kinase"/>
    <property type="match status" value="1"/>
</dbReference>
<dbReference type="KEGG" id="thas:C6Y53_07420"/>
<evidence type="ECO:0000313" key="12">
    <source>
        <dbReference type="Proteomes" id="UP000237655"/>
    </source>
</evidence>
<evidence type="ECO:0000313" key="11">
    <source>
        <dbReference type="EMBL" id="AVO39697.1"/>
    </source>
</evidence>
<dbReference type="InterPro" id="IPR003661">
    <property type="entry name" value="HisK_dim/P_dom"/>
</dbReference>
<gene>
    <name evidence="11" type="ORF">C6Y53_07420</name>
</gene>
<keyword evidence="9" id="KW-0472">Membrane</keyword>
<dbReference type="Proteomes" id="UP000237655">
    <property type="component" value="Chromosome"/>
</dbReference>
<dbReference type="InterPro" id="IPR036890">
    <property type="entry name" value="HATPase_C_sf"/>
</dbReference>
<evidence type="ECO:0000256" key="1">
    <source>
        <dbReference type="ARBA" id="ARBA00000085"/>
    </source>
</evidence>
<evidence type="ECO:0000256" key="3">
    <source>
        <dbReference type="ARBA" id="ARBA00022553"/>
    </source>
</evidence>
<keyword evidence="12" id="KW-1185">Reference proteome</keyword>
<dbReference type="Gene3D" id="1.10.287.130">
    <property type="match status" value="1"/>
</dbReference>
<dbReference type="EC" id="2.7.13.3" evidence="2"/>
<dbReference type="InterPro" id="IPR036097">
    <property type="entry name" value="HisK_dim/P_sf"/>
</dbReference>
<dbReference type="PANTHER" id="PTHR43065:SF10">
    <property type="entry name" value="PEROXIDE STRESS-ACTIVATED HISTIDINE KINASE MAK3"/>
    <property type="match status" value="1"/>
</dbReference>
<keyword evidence="8" id="KW-0902">Two-component regulatory system</keyword>
<keyword evidence="3" id="KW-0597">Phosphoprotein</keyword>
<dbReference type="GO" id="GO:0005524">
    <property type="term" value="F:ATP binding"/>
    <property type="evidence" value="ECO:0007669"/>
    <property type="project" value="UniProtKB-KW"/>
</dbReference>
<dbReference type="PROSITE" id="PS50109">
    <property type="entry name" value="HIS_KIN"/>
    <property type="match status" value="1"/>
</dbReference>
<dbReference type="PRINTS" id="PR00344">
    <property type="entry name" value="BCTRLSENSOR"/>
</dbReference>
<dbReference type="CDD" id="cd00082">
    <property type="entry name" value="HisKA"/>
    <property type="match status" value="1"/>
</dbReference>
<dbReference type="InterPro" id="IPR004358">
    <property type="entry name" value="Sig_transdc_His_kin-like_C"/>
</dbReference>
<keyword evidence="4" id="KW-0808">Transferase</keyword>
<evidence type="ECO:0000256" key="6">
    <source>
        <dbReference type="ARBA" id="ARBA00022777"/>
    </source>
</evidence>